<comment type="caution">
    <text evidence="6">The sequence shown here is derived from an EMBL/GenBank/DDBJ whole genome shotgun (WGS) entry which is preliminary data.</text>
</comment>
<comment type="subcellular location">
    <subcellularLocation>
        <location evidence="1">Membrane</location>
        <topology evidence="1">Multi-pass membrane protein</topology>
    </subcellularLocation>
</comment>
<keyword evidence="7" id="KW-1185">Reference proteome</keyword>
<evidence type="ECO:0000256" key="2">
    <source>
        <dbReference type="ARBA" id="ARBA00022692"/>
    </source>
</evidence>
<proteinExistence type="predicted"/>
<organism evidence="6 7">
    <name type="scientific">Caenorhabditis bovis</name>
    <dbReference type="NCBI Taxonomy" id="2654633"/>
    <lineage>
        <taxon>Eukaryota</taxon>
        <taxon>Metazoa</taxon>
        <taxon>Ecdysozoa</taxon>
        <taxon>Nematoda</taxon>
        <taxon>Chromadorea</taxon>
        <taxon>Rhabditida</taxon>
        <taxon>Rhabditina</taxon>
        <taxon>Rhabditomorpha</taxon>
        <taxon>Rhabditoidea</taxon>
        <taxon>Rhabditidae</taxon>
        <taxon>Peloderinae</taxon>
        <taxon>Caenorhabditis</taxon>
    </lineage>
</organism>
<protein>
    <submittedName>
        <fullName evidence="6">Uncharacterized protein</fullName>
    </submittedName>
</protein>
<gene>
    <name evidence="6" type="ORF">CBOVIS_LOCUS3782</name>
</gene>
<name>A0A8S1EFF6_9PELO</name>
<evidence type="ECO:0000256" key="5">
    <source>
        <dbReference type="SAM" id="Phobius"/>
    </source>
</evidence>
<evidence type="ECO:0000313" key="7">
    <source>
        <dbReference type="Proteomes" id="UP000494206"/>
    </source>
</evidence>
<reference evidence="6 7" key="1">
    <citation type="submission" date="2020-04" db="EMBL/GenBank/DDBJ databases">
        <authorList>
            <person name="Laetsch R D."/>
            <person name="Stevens L."/>
            <person name="Kumar S."/>
            <person name="Blaxter L. M."/>
        </authorList>
    </citation>
    <scope>NUCLEOTIDE SEQUENCE [LARGE SCALE GENOMIC DNA]</scope>
</reference>
<feature type="transmembrane region" description="Helical" evidence="5">
    <location>
        <begin position="152"/>
        <end position="172"/>
    </location>
</feature>
<evidence type="ECO:0000256" key="3">
    <source>
        <dbReference type="ARBA" id="ARBA00022989"/>
    </source>
</evidence>
<dbReference type="PANTHER" id="PTHR10671">
    <property type="entry name" value="EPITHELIAL MEMBRANE PROTEIN-RELATED"/>
    <property type="match status" value="1"/>
</dbReference>
<dbReference type="Pfam" id="PF13903">
    <property type="entry name" value="Claudin_2"/>
    <property type="match status" value="1"/>
</dbReference>
<feature type="transmembrane region" description="Helical" evidence="5">
    <location>
        <begin position="118"/>
        <end position="140"/>
    </location>
</feature>
<feature type="transmembrane region" description="Helical" evidence="5">
    <location>
        <begin position="192"/>
        <end position="215"/>
    </location>
</feature>
<dbReference type="InterPro" id="IPR004031">
    <property type="entry name" value="PMP22/EMP/MP20/Claudin"/>
</dbReference>
<dbReference type="OrthoDB" id="5917530at2759"/>
<evidence type="ECO:0000313" key="6">
    <source>
        <dbReference type="EMBL" id="CAB3400964.1"/>
    </source>
</evidence>
<dbReference type="Gene3D" id="1.20.140.150">
    <property type="match status" value="1"/>
</dbReference>
<dbReference type="AlphaFoldDB" id="A0A8S1EFF6"/>
<dbReference type="GO" id="GO:0005886">
    <property type="term" value="C:plasma membrane"/>
    <property type="evidence" value="ECO:0007669"/>
    <property type="project" value="TreeGrafter"/>
</dbReference>
<dbReference type="FunFam" id="1.20.140.150:FF:000054">
    <property type="entry name" value="Protein CBG14510"/>
    <property type="match status" value="1"/>
</dbReference>
<evidence type="ECO:0000256" key="4">
    <source>
        <dbReference type="ARBA" id="ARBA00023136"/>
    </source>
</evidence>
<dbReference type="EMBL" id="CADEPM010000002">
    <property type="protein sequence ID" value="CAB3400964.1"/>
    <property type="molecule type" value="Genomic_DNA"/>
</dbReference>
<sequence length="241" mass="27783">MDLIDKTVELRGSQVLNMNSYKAIVYQRRFMAFATLLAWIGVVMLIVALATTHWATIDFQNSDFDQVQVDLGVWGEWRTKTNTRGQTIVEWIPHFPSPPEHVLRLSHTSLKHYYRSQAAMGVISMILLLSTNLLAIYTFYHHRYMFKRVVACLYIVIAMVIYATIEILSNSIDEWDLRKRQDETDYETEKKMGYSTRLAQCVIGICVFAAFCFAIGSHKQKGDAAATAELEIEDREYHIGR</sequence>
<evidence type="ECO:0000256" key="1">
    <source>
        <dbReference type="ARBA" id="ARBA00004141"/>
    </source>
</evidence>
<dbReference type="PANTHER" id="PTHR10671:SF82">
    <property type="entry name" value="GH19567P"/>
    <property type="match status" value="1"/>
</dbReference>
<keyword evidence="3 5" id="KW-1133">Transmembrane helix</keyword>
<dbReference type="Proteomes" id="UP000494206">
    <property type="component" value="Unassembled WGS sequence"/>
</dbReference>
<feature type="transmembrane region" description="Helical" evidence="5">
    <location>
        <begin position="30"/>
        <end position="55"/>
    </location>
</feature>
<accession>A0A8S1EFF6</accession>
<keyword evidence="2 5" id="KW-0812">Transmembrane</keyword>
<dbReference type="InterPro" id="IPR050579">
    <property type="entry name" value="PMP-22/EMP/MP20-like"/>
</dbReference>
<keyword evidence="4 5" id="KW-0472">Membrane</keyword>